<dbReference type="CDD" id="cd00102">
    <property type="entry name" value="IPT"/>
    <property type="match status" value="2"/>
</dbReference>
<dbReference type="InterPro" id="IPR013783">
    <property type="entry name" value="Ig-like_fold"/>
</dbReference>
<dbReference type="InterPro" id="IPR014756">
    <property type="entry name" value="Ig_E-set"/>
</dbReference>
<protein>
    <submittedName>
        <fullName evidence="4">IPT/TIG domain-containing protein</fullName>
    </submittedName>
</protein>
<dbReference type="SUPFAM" id="SSF81296">
    <property type="entry name" value="E set domains"/>
    <property type="match status" value="4"/>
</dbReference>
<comment type="caution">
    <text evidence="4">The sequence shown here is derived from an EMBL/GenBank/DDBJ whole genome shotgun (WGS) entry which is preliminary data.</text>
</comment>
<accession>A0ABW6US71</accession>
<dbReference type="SMART" id="SM00429">
    <property type="entry name" value="IPT"/>
    <property type="match status" value="4"/>
</dbReference>
<dbReference type="EMBL" id="JBIAWJ010000024">
    <property type="protein sequence ID" value="MFF4526305.1"/>
    <property type="molecule type" value="Genomic_DNA"/>
</dbReference>
<keyword evidence="5" id="KW-1185">Reference proteome</keyword>
<proteinExistence type="predicted"/>
<feature type="domain" description="IPT/TIG" evidence="3">
    <location>
        <begin position="169"/>
        <end position="253"/>
    </location>
</feature>
<dbReference type="RefSeq" id="WP_387891793.1">
    <property type="nucleotide sequence ID" value="NZ_JBIAWJ010000024.1"/>
</dbReference>
<feature type="domain" description="IPT/TIG" evidence="3">
    <location>
        <begin position="2"/>
        <end position="83"/>
    </location>
</feature>
<dbReference type="Proteomes" id="UP001602058">
    <property type="component" value="Unassembled WGS sequence"/>
</dbReference>
<evidence type="ECO:0000313" key="5">
    <source>
        <dbReference type="Proteomes" id="UP001602058"/>
    </source>
</evidence>
<dbReference type="Gene3D" id="2.60.40.10">
    <property type="entry name" value="Immunoglobulins"/>
    <property type="match status" value="4"/>
</dbReference>
<dbReference type="Pfam" id="PF01833">
    <property type="entry name" value="TIG"/>
    <property type="match status" value="4"/>
</dbReference>
<dbReference type="InterPro" id="IPR052387">
    <property type="entry name" value="Fibrocystin"/>
</dbReference>
<feature type="region of interest" description="Disordered" evidence="2">
    <location>
        <begin position="1"/>
        <end position="22"/>
    </location>
</feature>
<name>A0ABW6US71_9ACTN</name>
<organism evidence="4 5">
    <name type="scientific">Streptomyces bluensis</name>
    <dbReference type="NCBI Taxonomy" id="33897"/>
    <lineage>
        <taxon>Bacteria</taxon>
        <taxon>Bacillati</taxon>
        <taxon>Actinomycetota</taxon>
        <taxon>Actinomycetes</taxon>
        <taxon>Kitasatosporales</taxon>
        <taxon>Streptomycetaceae</taxon>
        <taxon>Streptomyces</taxon>
    </lineage>
</organism>
<evidence type="ECO:0000256" key="2">
    <source>
        <dbReference type="SAM" id="MobiDB-lite"/>
    </source>
</evidence>
<reference evidence="4 5" key="1">
    <citation type="submission" date="2024-10" db="EMBL/GenBank/DDBJ databases">
        <title>The Natural Products Discovery Center: Release of the First 8490 Sequenced Strains for Exploring Actinobacteria Biosynthetic Diversity.</title>
        <authorList>
            <person name="Kalkreuter E."/>
            <person name="Kautsar S.A."/>
            <person name="Yang D."/>
            <person name="Bader C.D."/>
            <person name="Teijaro C.N."/>
            <person name="Fluegel L."/>
            <person name="Davis C.M."/>
            <person name="Simpson J.R."/>
            <person name="Lauterbach L."/>
            <person name="Steele A.D."/>
            <person name="Gui C."/>
            <person name="Meng S."/>
            <person name="Li G."/>
            <person name="Viehrig K."/>
            <person name="Ye F."/>
            <person name="Su P."/>
            <person name="Kiefer A.F."/>
            <person name="Nichols A."/>
            <person name="Cepeda A.J."/>
            <person name="Yan W."/>
            <person name="Fan B."/>
            <person name="Jiang Y."/>
            <person name="Adhikari A."/>
            <person name="Zheng C.-J."/>
            <person name="Schuster L."/>
            <person name="Cowan T.M."/>
            <person name="Smanski M.J."/>
            <person name="Chevrette M.G."/>
            <person name="De Carvalho L.P.S."/>
            <person name="Shen B."/>
        </authorList>
    </citation>
    <scope>NUCLEOTIDE SEQUENCE [LARGE SCALE GENOMIC DNA]</scope>
    <source>
        <strain evidence="4 5">NPDC001390</strain>
    </source>
</reference>
<evidence type="ECO:0000313" key="4">
    <source>
        <dbReference type="EMBL" id="MFF4526305.1"/>
    </source>
</evidence>
<evidence type="ECO:0000259" key="3">
    <source>
        <dbReference type="SMART" id="SM00429"/>
    </source>
</evidence>
<evidence type="ECO:0000256" key="1">
    <source>
        <dbReference type="ARBA" id="ARBA00022729"/>
    </source>
</evidence>
<dbReference type="PANTHER" id="PTHR46769">
    <property type="entry name" value="POLYCYSTIC KIDNEY AND HEPATIC DISEASE 1 (AUTOSOMAL RECESSIVE)-LIKE 1"/>
    <property type="match status" value="1"/>
</dbReference>
<feature type="domain" description="IPT/TIG" evidence="3">
    <location>
        <begin position="87"/>
        <end position="167"/>
    </location>
</feature>
<feature type="domain" description="IPT/TIG" evidence="3">
    <location>
        <begin position="255"/>
        <end position="335"/>
    </location>
</feature>
<sequence length="337" mass="32873">MAPVVTSVSPTQGTPAGGTPVTISGSGFTGAVAVRFGSNLATNVVVVSDTQITAKTPSGSGTVKVTVTGPSGTSTDNVFFTYTTVTAPTITSLVPPSGPTSGGNSVIINGTNLTGATQVLFGCNPATITSNTGTQITVTAPAGPPSAVNVTVTTPGGISNPLPYVYVTAPTISGVSPQFGPSSGGNTVTLTGSNLSLAGAVHFGPNLATALTVVSDSQLTVTAPPGTGTVVVTVTTPGGTSTVGLGNPYYTYLGAPVITTLVPNHGLASGGDSITIDGSNLTYTDSVTFGGVPASFTVVSDTVVVATTPAHAAGTVNVQLHTPAGNSNTLPFTYDPS</sequence>
<keyword evidence="1" id="KW-0732">Signal</keyword>
<dbReference type="InterPro" id="IPR002909">
    <property type="entry name" value="IPT_dom"/>
</dbReference>
<feature type="compositionally biased region" description="Polar residues" evidence="2">
    <location>
        <begin position="1"/>
        <end position="14"/>
    </location>
</feature>
<dbReference type="PANTHER" id="PTHR46769:SF2">
    <property type="entry name" value="FIBROCYSTIN-L ISOFORM 2 PRECURSOR-RELATED"/>
    <property type="match status" value="1"/>
</dbReference>
<gene>
    <name evidence="4" type="ORF">ACFY1D_33470</name>
</gene>